<dbReference type="EMBL" id="RZNY01000001">
    <property type="protein sequence ID" value="RUT48460.1"/>
    <property type="molecule type" value="Genomic_DNA"/>
</dbReference>
<proteinExistence type="predicted"/>
<gene>
    <name evidence="2" type="ORF">EJP82_00480</name>
</gene>
<dbReference type="OrthoDB" id="2066200at2"/>
<name>A0A3S1BSH0_9BACL</name>
<sequence length="242" mass="27552">MKFLQRIKDGAGKVTDRAQNVVEIGRLNTQISNIEREMGLYFQKMGEVFYEGYRIKNMSLAEKEMVELAKTCDLLIEERDDIRAKIAELKNEHLCSACGKTVAEDALFCHFCGHKLQKSKVQDAGMATEPTVEHNEVTRDTVPEDDDFLTPLLEELRISEEEKQPVDPVADARYLRDLERERQRQEELDLRIRTWNENVEKGDSASAPVESTVSINTVSCQICTTSLVKGTKWCPHCGAEQI</sequence>
<organism evidence="2 3">
    <name type="scientific">Paenibacillus anaericanus</name>
    <dbReference type="NCBI Taxonomy" id="170367"/>
    <lineage>
        <taxon>Bacteria</taxon>
        <taxon>Bacillati</taxon>
        <taxon>Bacillota</taxon>
        <taxon>Bacilli</taxon>
        <taxon>Bacillales</taxon>
        <taxon>Paenibacillaceae</taxon>
        <taxon>Paenibacillus</taxon>
    </lineage>
</organism>
<reference evidence="2 3" key="1">
    <citation type="submission" date="2018-12" db="EMBL/GenBank/DDBJ databases">
        <authorList>
            <person name="Sun L."/>
            <person name="Chen Z."/>
        </authorList>
    </citation>
    <scope>NUCLEOTIDE SEQUENCE [LARGE SCALE GENOMIC DNA]</scope>
    <source>
        <strain evidence="2 3">DSM 15890</strain>
    </source>
</reference>
<protein>
    <submittedName>
        <fullName evidence="2">Zinc ribbon domain-containing protein</fullName>
    </submittedName>
</protein>
<comment type="caution">
    <text evidence="2">The sequence shown here is derived from an EMBL/GenBank/DDBJ whole genome shotgun (WGS) entry which is preliminary data.</text>
</comment>
<keyword evidence="3" id="KW-1185">Reference proteome</keyword>
<evidence type="ECO:0000313" key="3">
    <source>
        <dbReference type="Proteomes" id="UP000279446"/>
    </source>
</evidence>
<evidence type="ECO:0000313" key="2">
    <source>
        <dbReference type="EMBL" id="RUT48460.1"/>
    </source>
</evidence>
<accession>A0A3S1BSH0</accession>
<dbReference type="AlphaFoldDB" id="A0A3S1BSH0"/>
<keyword evidence="1" id="KW-0175">Coiled coil</keyword>
<dbReference type="RefSeq" id="WP_127190055.1">
    <property type="nucleotide sequence ID" value="NZ_RZNY01000001.1"/>
</dbReference>
<dbReference type="Proteomes" id="UP000279446">
    <property type="component" value="Unassembled WGS sequence"/>
</dbReference>
<feature type="coiled-coil region" evidence="1">
    <location>
        <begin position="58"/>
        <end position="92"/>
    </location>
</feature>
<evidence type="ECO:0000256" key="1">
    <source>
        <dbReference type="SAM" id="Coils"/>
    </source>
</evidence>